<sequence length="298" mass="34183">MNVRKEFISLKKVKVICPDGFPYHAYDAKGQVTPWSIIRMVDFSRNIAFSNSPTADPPQQSFLDVVRLTEEFLLFTAATSTSISPNLYDSGTKKGPLELHLELDNVGNTSYCIKTLFFLGDQDRPVIENETQMVMVDFNLKRPSPPPDWWREKYSAGGLETGKGLRLPRAVPPESGVLSHYQVKIAASDLDIYLHTNWANYLKFCYDAFVDYKFHQVHQVHQHGRESIQDAFRKTRRFALRFMHETSLGDALDVTLWKDSGNPDLYMFQVLKQAEDLCEAQVEFYPDEDDDDEVAPKN</sequence>
<evidence type="ECO:0000313" key="1">
    <source>
        <dbReference type="EMBL" id="RUS78634.1"/>
    </source>
</evidence>
<dbReference type="PANTHER" id="PTHR34487:SF1">
    <property type="entry name" value="ACYL-ACP THIOESTERASE"/>
    <property type="match status" value="1"/>
</dbReference>
<gene>
    <name evidence="1" type="ORF">EGW08_013604</name>
</gene>
<reference evidence="1 2" key="1">
    <citation type="submission" date="2019-01" db="EMBL/GenBank/DDBJ databases">
        <title>A draft genome assembly of the solar-powered sea slug Elysia chlorotica.</title>
        <authorList>
            <person name="Cai H."/>
            <person name="Li Q."/>
            <person name="Fang X."/>
            <person name="Li J."/>
            <person name="Curtis N.E."/>
            <person name="Altenburger A."/>
            <person name="Shibata T."/>
            <person name="Feng M."/>
            <person name="Maeda T."/>
            <person name="Schwartz J.A."/>
            <person name="Shigenobu S."/>
            <person name="Lundholm N."/>
            <person name="Nishiyama T."/>
            <person name="Yang H."/>
            <person name="Hasebe M."/>
            <person name="Li S."/>
            <person name="Pierce S.K."/>
            <person name="Wang J."/>
        </authorList>
    </citation>
    <scope>NUCLEOTIDE SEQUENCE [LARGE SCALE GENOMIC DNA]</scope>
    <source>
        <strain evidence="1">EC2010</strain>
        <tissue evidence="1">Whole organism of an adult</tissue>
    </source>
</reference>
<evidence type="ECO:0000313" key="2">
    <source>
        <dbReference type="Proteomes" id="UP000271974"/>
    </source>
</evidence>
<dbReference type="OrthoDB" id="6121932at2759"/>
<keyword evidence="2" id="KW-1185">Reference proteome</keyword>
<dbReference type="PANTHER" id="PTHR34487">
    <property type="entry name" value="ACYL-ACP THIOESTERASE"/>
    <property type="match status" value="1"/>
</dbReference>
<proteinExistence type="predicted"/>
<accession>A0A3S1B9Y5</accession>
<protein>
    <submittedName>
        <fullName evidence="1">Uncharacterized protein</fullName>
    </submittedName>
</protein>
<dbReference type="InterPro" id="IPR029069">
    <property type="entry name" value="HotDog_dom_sf"/>
</dbReference>
<comment type="caution">
    <text evidence="1">The sequence shown here is derived from an EMBL/GenBank/DDBJ whole genome shotgun (WGS) entry which is preliminary data.</text>
</comment>
<name>A0A3S1B9Y5_ELYCH</name>
<dbReference type="SUPFAM" id="SSF54637">
    <property type="entry name" value="Thioesterase/thiol ester dehydrase-isomerase"/>
    <property type="match status" value="2"/>
</dbReference>
<dbReference type="AlphaFoldDB" id="A0A3S1B9Y5"/>
<dbReference type="Proteomes" id="UP000271974">
    <property type="component" value="Unassembled WGS sequence"/>
</dbReference>
<organism evidence="1 2">
    <name type="scientific">Elysia chlorotica</name>
    <name type="common">Eastern emerald elysia</name>
    <name type="synonym">Sea slug</name>
    <dbReference type="NCBI Taxonomy" id="188477"/>
    <lineage>
        <taxon>Eukaryota</taxon>
        <taxon>Metazoa</taxon>
        <taxon>Spiralia</taxon>
        <taxon>Lophotrochozoa</taxon>
        <taxon>Mollusca</taxon>
        <taxon>Gastropoda</taxon>
        <taxon>Heterobranchia</taxon>
        <taxon>Euthyneura</taxon>
        <taxon>Panpulmonata</taxon>
        <taxon>Sacoglossa</taxon>
        <taxon>Placobranchoidea</taxon>
        <taxon>Plakobranchidae</taxon>
        <taxon>Elysia</taxon>
    </lineage>
</organism>
<dbReference type="Gene3D" id="3.10.129.10">
    <property type="entry name" value="Hotdog Thioesterase"/>
    <property type="match status" value="2"/>
</dbReference>
<dbReference type="EMBL" id="RQTK01000498">
    <property type="protein sequence ID" value="RUS78634.1"/>
    <property type="molecule type" value="Genomic_DNA"/>
</dbReference>